<organism evidence="7 8">
    <name type="scientific">Moelleriella libera RCEF 2490</name>
    <dbReference type="NCBI Taxonomy" id="1081109"/>
    <lineage>
        <taxon>Eukaryota</taxon>
        <taxon>Fungi</taxon>
        <taxon>Dikarya</taxon>
        <taxon>Ascomycota</taxon>
        <taxon>Pezizomycotina</taxon>
        <taxon>Sordariomycetes</taxon>
        <taxon>Hypocreomycetidae</taxon>
        <taxon>Hypocreales</taxon>
        <taxon>Clavicipitaceae</taxon>
        <taxon>Moelleriella</taxon>
    </lineage>
</organism>
<keyword evidence="6" id="KW-0503">Monooxygenase</keyword>
<dbReference type="PRINTS" id="PR00463">
    <property type="entry name" value="EP450I"/>
</dbReference>
<dbReference type="SUPFAM" id="SSF48264">
    <property type="entry name" value="Cytochrome P450"/>
    <property type="match status" value="1"/>
</dbReference>
<proteinExistence type="inferred from homology"/>
<protein>
    <submittedName>
        <fullName evidence="7">Cytochrome P450</fullName>
    </submittedName>
</protein>
<gene>
    <name evidence="7" type="ORF">AAL_03875</name>
</gene>
<evidence type="ECO:0000256" key="6">
    <source>
        <dbReference type="RuleBase" id="RU000461"/>
    </source>
</evidence>
<keyword evidence="4 5" id="KW-0408">Iron</keyword>
<evidence type="ECO:0000256" key="2">
    <source>
        <dbReference type="ARBA" id="ARBA00022723"/>
    </source>
</evidence>
<dbReference type="PANTHER" id="PTHR24296">
    <property type="entry name" value="CYTOCHROME P450"/>
    <property type="match status" value="1"/>
</dbReference>
<dbReference type="Gene3D" id="1.10.630.10">
    <property type="entry name" value="Cytochrome P450"/>
    <property type="match status" value="1"/>
</dbReference>
<feature type="binding site" description="axial binding residue" evidence="5">
    <location>
        <position position="468"/>
    </location>
    <ligand>
        <name>heme</name>
        <dbReference type="ChEBI" id="CHEBI:30413"/>
    </ligand>
    <ligandPart>
        <name>Fe</name>
        <dbReference type="ChEBI" id="CHEBI:18248"/>
    </ligandPart>
</feature>
<dbReference type="STRING" id="1081109.A0A168CIK4"/>
<keyword evidence="3 6" id="KW-0560">Oxidoreductase</keyword>
<dbReference type="InterPro" id="IPR001128">
    <property type="entry name" value="Cyt_P450"/>
</dbReference>
<comment type="cofactor">
    <cofactor evidence="5">
        <name>heme</name>
        <dbReference type="ChEBI" id="CHEBI:30413"/>
    </cofactor>
</comment>
<dbReference type="GO" id="GO:0004497">
    <property type="term" value="F:monooxygenase activity"/>
    <property type="evidence" value="ECO:0007669"/>
    <property type="project" value="UniProtKB-KW"/>
</dbReference>
<keyword evidence="8" id="KW-1185">Reference proteome</keyword>
<evidence type="ECO:0000313" key="8">
    <source>
        <dbReference type="Proteomes" id="UP000078544"/>
    </source>
</evidence>
<dbReference type="PRINTS" id="PR00385">
    <property type="entry name" value="P450"/>
</dbReference>
<reference evidence="7 8" key="1">
    <citation type="journal article" date="2016" name="Genome Biol. Evol.">
        <title>Divergent and convergent evolution of fungal pathogenicity.</title>
        <authorList>
            <person name="Shang Y."/>
            <person name="Xiao G."/>
            <person name="Zheng P."/>
            <person name="Cen K."/>
            <person name="Zhan S."/>
            <person name="Wang C."/>
        </authorList>
    </citation>
    <scope>NUCLEOTIDE SEQUENCE [LARGE SCALE GENOMIC DNA]</scope>
    <source>
        <strain evidence="7 8">RCEF 2490</strain>
    </source>
</reference>
<keyword evidence="5 6" id="KW-0349">Heme</keyword>
<sequence length="529" mass="59221">MVGLIASLATLFVAVAIYLLTRGPRIRRQGQALRRPPNTLPLVGNGLLFLQARHKLFSWFEKCEQQFGFETFEISVPSLPPAVVINDPENLKAVLQNEHMFEKGDFFKLRSWDLFVSSRLVIFKKLELTFFPGPKGNGIVNADGQLWRVQRKAGLNFLNSPNLQALTDVVLPFHLQSTISHLRASTEDVADLEPVFLELTTQIMGQMAYNMDMHADDPFFRSFELASAATGRRVQNPLWQITERLPSSQVHEAILKVKRFGNAIVASAVHAREAKHQDGHQEARSAAAVSGSLINSLLDAIPDHELVADAALNFLSAGRDTTAQALTWTFYLLMRHPQVVRRLRDEVAAALGRESGADDGREMKCHGAPFLRPATMPYTMAVFYEALRLYPPVPVELKQCTSTTLLPDGTHLPEGTLVVWCIWAMNRSTLIWGEDARSFSPERWMEEGELITRSAYEFPVFNGGRRTCLGKAMAEHIAITVIAKLIWLFDFEPLDHKERVSRNSLTLPMDGGLPCRVKSRVNATSQAPI</sequence>
<dbReference type="InterPro" id="IPR002401">
    <property type="entry name" value="Cyt_P450_E_grp-I"/>
</dbReference>
<dbReference type="PROSITE" id="PS00086">
    <property type="entry name" value="CYTOCHROME_P450"/>
    <property type="match status" value="1"/>
</dbReference>
<dbReference type="InterPro" id="IPR017972">
    <property type="entry name" value="Cyt_P450_CS"/>
</dbReference>
<dbReference type="GO" id="GO:0006629">
    <property type="term" value="P:lipid metabolic process"/>
    <property type="evidence" value="ECO:0007669"/>
    <property type="project" value="UniProtKB-ARBA"/>
</dbReference>
<comment type="caution">
    <text evidence="7">The sequence shown here is derived from an EMBL/GenBank/DDBJ whole genome shotgun (WGS) entry which is preliminary data.</text>
</comment>
<evidence type="ECO:0000256" key="1">
    <source>
        <dbReference type="ARBA" id="ARBA00010617"/>
    </source>
</evidence>
<dbReference type="AlphaFoldDB" id="A0A168CIK4"/>
<dbReference type="OrthoDB" id="1470350at2759"/>
<name>A0A168CIK4_9HYPO</name>
<dbReference type="EMBL" id="AZGY01000007">
    <property type="protein sequence ID" value="KZZ96646.1"/>
    <property type="molecule type" value="Genomic_DNA"/>
</dbReference>
<dbReference type="Proteomes" id="UP000078544">
    <property type="component" value="Unassembled WGS sequence"/>
</dbReference>
<keyword evidence="2 5" id="KW-0479">Metal-binding</keyword>
<dbReference type="GO" id="GO:0016705">
    <property type="term" value="F:oxidoreductase activity, acting on paired donors, with incorporation or reduction of molecular oxygen"/>
    <property type="evidence" value="ECO:0007669"/>
    <property type="project" value="InterPro"/>
</dbReference>
<dbReference type="InterPro" id="IPR036396">
    <property type="entry name" value="Cyt_P450_sf"/>
</dbReference>
<dbReference type="Pfam" id="PF00067">
    <property type="entry name" value="p450"/>
    <property type="match status" value="1"/>
</dbReference>
<accession>A0A168CIK4</accession>
<dbReference type="GO" id="GO:0005506">
    <property type="term" value="F:iron ion binding"/>
    <property type="evidence" value="ECO:0007669"/>
    <property type="project" value="InterPro"/>
</dbReference>
<dbReference type="GO" id="GO:0020037">
    <property type="term" value="F:heme binding"/>
    <property type="evidence" value="ECO:0007669"/>
    <property type="project" value="InterPro"/>
</dbReference>
<evidence type="ECO:0000256" key="4">
    <source>
        <dbReference type="ARBA" id="ARBA00023004"/>
    </source>
</evidence>
<evidence type="ECO:0000313" key="7">
    <source>
        <dbReference type="EMBL" id="KZZ96646.1"/>
    </source>
</evidence>
<evidence type="ECO:0000256" key="5">
    <source>
        <dbReference type="PIRSR" id="PIRSR602401-1"/>
    </source>
</evidence>
<comment type="similarity">
    <text evidence="1 6">Belongs to the cytochrome P450 family.</text>
</comment>
<evidence type="ECO:0000256" key="3">
    <source>
        <dbReference type="ARBA" id="ARBA00023002"/>
    </source>
</evidence>